<dbReference type="PANTHER" id="PTHR12002">
    <property type="entry name" value="CLAUDIN"/>
    <property type="match status" value="1"/>
</dbReference>
<evidence type="ECO:0000256" key="9">
    <source>
        <dbReference type="ARBA" id="ARBA00023136"/>
    </source>
</evidence>
<name>A0AAW0NRG3_9GOBI</name>
<evidence type="ECO:0000256" key="4">
    <source>
        <dbReference type="ARBA" id="ARBA00022427"/>
    </source>
</evidence>
<proteinExistence type="inferred from homology"/>
<keyword evidence="5" id="KW-1003">Cell membrane</keyword>
<keyword evidence="4" id="KW-0796">Tight junction</keyword>
<dbReference type="Gene3D" id="1.20.140.150">
    <property type="match status" value="1"/>
</dbReference>
<keyword evidence="9 10" id="KW-0472">Membrane</keyword>
<evidence type="ECO:0000313" key="11">
    <source>
        <dbReference type="EMBL" id="KAK7904454.1"/>
    </source>
</evidence>
<evidence type="ECO:0000313" key="12">
    <source>
        <dbReference type="Proteomes" id="UP001460270"/>
    </source>
</evidence>
<feature type="transmembrane region" description="Helical" evidence="10">
    <location>
        <begin position="48"/>
        <end position="70"/>
    </location>
</feature>
<feature type="transmembrane region" description="Helical" evidence="10">
    <location>
        <begin position="90"/>
        <end position="108"/>
    </location>
</feature>
<reference evidence="12" key="1">
    <citation type="submission" date="2024-04" db="EMBL/GenBank/DDBJ databases">
        <title>Salinicola lusitanus LLJ914,a marine bacterium isolated from the Okinawa Trough.</title>
        <authorList>
            <person name="Li J."/>
        </authorList>
    </citation>
    <scope>NUCLEOTIDE SEQUENCE [LARGE SCALE GENOMIC DNA]</scope>
</reference>
<evidence type="ECO:0000256" key="3">
    <source>
        <dbReference type="ARBA" id="ARBA00008295"/>
    </source>
</evidence>
<dbReference type="EMBL" id="JBBPFD010000012">
    <property type="protein sequence ID" value="KAK7904454.1"/>
    <property type="molecule type" value="Genomic_DNA"/>
</dbReference>
<dbReference type="GO" id="GO:0005198">
    <property type="term" value="F:structural molecule activity"/>
    <property type="evidence" value="ECO:0007669"/>
    <property type="project" value="InterPro"/>
</dbReference>
<dbReference type="GO" id="GO:0005886">
    <property type="term" value="C:plasma membrane"/>
    <property type="evidence" value="ECO:0007669"/>
    <property type="project" value="UniProtKB-SubCell"/>
</dbReference>
<evidence type="ECO:0000256" key="7">
    <source>
        <dbReference type="ARBA" id="ARBA00022949"/>
    </source>
</evidence>
<comment type="caution">
    <text evidence="11">The sequence shown here is derived from an EMBL/GenBank/DDBJ whole genome shotgun (WGS) entry which is preliminary data.</text>
</comment>
<keyword evidence="8 10" id="KW-1133">Transmembrane helix</keyword>
<dbReference type="InterPro" id="IPR006187">
    <property type="entry name" value="Claudin"/>
</dbReference>
<evidence type="ECO:0000256" key="5">
    <source>
        <dbReference type="ARBA" id="ARBA00022475"/>
    </source>
</evidence>
<feature type="transmembrane region" description="Helical" evidence="10">
    <location>
        <begin position="12"/>
        <end position="36"/>
    </location>
</feature>
<evidence type="ECO:0008006" key="13">
    <source>
        <dbReference type="Google" id="ProtNLM"/>
    </source>
</evidence>
<keyword evidence="6 10" id="KW-0812">Transmembrane</keyword>
<evidence type="ECO:0000256" key="6">
    <source>
        <dbReference type="ARBA" id="ARBA00022692"/>
    </source>
</evidence>
<dbReference type="Pfam" id="PF00822">
    <property type="entry name" value="PMP22_Claudin"/>
    <property type="match status" value="1"/>
</dbReference>
<evidence type="ECO:0000256" key="1">
    <source>
        <dbReference type="ARBA" id="ARBA00004435"/>
    </source>
</evidence>
<organism evidence="11 12">
    <name type="scientific">Mugilogobius chulae</name>
    <name type="common">yellowstripe goby</name>
    <dbReference type="NCBI Taxonomy" id="88201"/>
    <lineage>
        <taxon>Eukaryota</taxon>
        <taxon>Metazoa</taxon>
        <taxon>Chordata</taxon>
        <taxon>Craniata</taxon>
        <taxon>Vertebrata</taxon>
        <taxon>Euteleostomi</taxon>
        <taxon>Actinopterygii</taxon>
        <taxon>Neopterygii</taxon>
        <taxon>Teleostei</taxon>
        <taxon>Neoteleostei</taxon>
        <taxon>Acanthomorphata</taxon>
        <taxon>Gobiaria</taxon>
        <taxon>Gobiiformes</taxon>
        <taxon>Gobioidei</taxon>
        <taxon>Gobiidae</taxon>
        <taxon>Gobionellinae</taxon>
        <taxon>Mugilogobius</taxon>
    </lineage>
</organism>
<dbReference type="PRINTS" id="PR01077">
    <property type="entry name" value="CLAUDIN"/>
</dbReference>
<protein>
    <recommendedName>
        <fullName evidence="13">Claudin-11</fullName>
    </recommendedName>
</protein>
<dbReference type="AlphaFoldDB" id="A0AAW0NRG3"/>
<gene>
    <name evidence="11" type="ORF">WMY93_017061</name>
</gene>
<dbReference type="Proteomes" id="UP001460270">
    <property type="component" value="Unassembled WGS sequence"/>
</dbReference>
<dbReference type="InterPro" id="IPR004031">
    <property type="entry name" value="PMP22/EMP/MP20/Claudin"/>
</dbReference>
<comment type="similarity">
    <text evidence="3">Belongs to the claudin family.</text>
</comment>
<evidence type="ECO:0000256" key="10">
    <source>
        <dbReference type="SAM" id="Phobius"/>
    </source>
</evidence>
<comment type="subcellular location">
    <subcellularLocation>
        <location evidence="1">Cell junction</location>
        <location evidence="1">Tight junction</location>
    </subcellularLocation>
    <subcellularLocation>
        <location evidence="2">Cell membrane</location>
        <topology evidence="2">Multi-pass membrane protein</topology>
    </subcellularLocation>
</comment>
<keyword evidence="12" id="KW-1185">Reference proteome</keyword>
<sequence length="146" mass="15515">MLELPAHIQTTRALMITGSFLGLPAVAIILMSLPCIKFGSEQSSKKSSAVIGGVMTLIVGLCGLVSTIWFPIGAYHEQGLMAFGFSLYTGWIGTISCLLGGCILCCCVSESHPRAYQDNNRFYYSKNGSNTVPVAPSANHAKSAHV</sequence>
<keyword evidence="7" id="KW-0965">Cell junction</keyword>
<evidence type="ECO:0000256" key="2">
    <source>
        <dbReference type="ARBA" id="ARBA00004651"/>
    </source>
</evidence>
<accession>A0AAW0NRG3</accession>
<dbReference type="GO" id="GO:0005923">
    <property type="term" value="C:bicellular tight junction"/>
    <property type="evidence" value="ECO:0007669"/>
    <property type="project" value="UniProtKB-SubCell"/>
</dbReference>
<evidence type="ECO:0000256" key="8">
    <source>
        <dbReference type="ARBA" id="ARBA00022989"/>
    </source>
</evidence>